<dbReference type="Pfam" id="PF00685">
    <property type="entry name" value="Sulfotransfer_1"/>
    <property type="match status" value="1"/>
</dbReference>
<name>A0A6A7Y5D9_9HYPH</name>
<evidence type="ECO:0000259" key="1">
    <source>
        <dbReference type="Pfam" id="PF00685"/>
    </source>
</evidence>
<dbReference type="SUPFAM" id="SSF52540">
    <property type="entry name" value="P-loop containing nucleoside triphosphate hydrolases"/>
    <property type="match status" value="1"/>
</dbReference>
<dbReference type="GO" id="GO:0008146">
    <property type="term" value="F:sulfotransferase activity"/>
    <property type="evidence" value="ECO:0007669"/>
    <property type="project" value="InterPro"/>
</dbReference>
<comment type="caution">
    <text evidence="2">The sequence shown here is derived from an EMBL/GenBank/DDBJ whole genome shotgun (WGS) entry which is preliminary data.</text>
</comment>
<dbReference type="Proteomes" id="UP000332515">
    <property type="component" value="Unassembled WGS sequence"/>
</dbReference>
<dbReference type="AlphaFoldDB" id="A0A6A7Y5D9"/>
<sequence length="241" mass="28356">MNSILNILTHHKCASTWLIRYAQEFCNSNNLFLSRTHLSNTNLDESADVLCWQNASYNFISRKITDGFHFIRNPLDIIVSAYHSHKKTHPLDGWPELRRQREILATCDQAEGLFLTLSFLERDDFHPGAVGPLHALRHWTFEDARIKTLRTEDVVLDPNRYIGQILQDKFPGSVLPPTEHHTFEFMVGRRVGEIDEKSHYRSGKRDQWKEVLPREIVEYMKAHYREIFERFYPHVLSQPIS</sequence>
<dbReference type="EMBL" id="VWNA01000001">
    <property type="protein sequence ID" value="MQT13925.1"/>
    <property type="molecule type" value="Genomic_DNA"/>
</dbReference>
<evidence type="ECO:0000313" key="3">
    <source>
        <dbReference type="Proteomes" id="UP000332515"/>
    </source>
</evidence>
<dbReference type="InterPro" id="IPR027417">
    <property type="entry name" value="P-loop_NTPase"/>
</dbReference>
<dbReference type="InterPro" id="IPR000863">
    <property type="entry name" value="Sulfotransferase_dom"/>
</dbReference>
<dbReference type="Gene3D" id="3.40.50.300">
    <property type="entry name" value="P-loop containing nucleotide triphosphate hydrolases"/>
    <property type="match status" value="1"/>
</dbReference>
<organism evidence="2 3">
    <name type="scientific">Segnochrobactrum spirostomi</name>
    <dbReference type="NCBI Taxonomy" id="2608987"/>
    <lineage>
        <taxon>Bacteria</taxon>
        <taxon>Pseudomonadati</taxon>
        <taxon>Pseudomonadota</taxon>
        <taxon>Alphaproteobacteria</taxon>
        <taxon>Hyphomicrobiales</taxon>
        <taxon>Segnochrobactraceae</taxon>
        <taxon>Segnochrobactrum</taxon>
    </lineage>
</organism>
<keyword evidence="2" id="KW-0808">Transferase</keyword>
<accession>A0A6A7Y5D9</accession>
<protein>
    <submittedName>
        <fullName evidence="2">Sulfotransferase domain-containing protein</fullName>
    </submittedName>
</protein>
<reference evidence="2 3" key="1">
    <citation type="submission" date="2019-09" db="EMBL/GenBank/DDBJ databases">
        <title>Segnochrobactrum spirostomi gen. nov., sp. nov., isolated from the ciliate Spirostomum cf. yagiui and description of a novel family, Segnochrobactraceae fam. nov. within the order Rhizobiales of the class Alphaproteobacteria.</title>
        <authorList>
            <person name="Akter S."/>
            <person name="Shazib S.U.A."/>
            <person name="Shin M.K."/>
        </authorList>
    </citation>
    <scope>NUCLEOTIDE SEQUENCE [LARGE SCALE GENOMIC DNA]</scope>
    <source>
        <strain evidence="2 3">Sp-1</strain>
    </source>
</reference>
<evidence type="ECO:0000313" key="2">
    <source>
        <dbReference type="EMBL" id="MQT13925.1"/>
    </source>
</evidence>
<keyword evidence="3" id="KW-1185">Reference proteome</keyword>
<feature type="domain" description="Sulfotransferase" evidence="1">
    <location>
        <begin position="71"/>
        <end position="229"/>
    </location>
</feature>
<proteinExistence type="predicted"/>
<gene>
    <name evidence="2" type="ORF">F0357_15015</name>
</gene>